<accession>A0A1G4BKV5</accession>
<keyword evidence="2" id="KW-1185">Reference proteome</keyword>
<reference evidence="1 2" key="1">
    <citation type="submission" date="2016-09" db="EMBL/GenBank/DDBJ databases">
        <authorList>
            <person name="Capua I."/>
            <person name="De Benedictis P."/>
            <person name="Joannis T."/>
            <person name="Lombin L.H."/>
            <person name="Cattoli G."/>
        </authorList>
    </citation>
    <scope>NUCLEOTIDE SEQUENCE [LARGE SCALE GENOMIC DNA]</scope>
    <source>
        <strain evidence="1 2">IMI 309357</strain>
    </source>
</reference>
<dbReference type="EMBL" id="MJBS01000016">
    <property type="protein sequence ID" value="OHF01946.1"/>
    <property type="molecule type" value="Genomic_DNA"/>
</dbReference>
<protein>
    <submittedName>
        <fullName evidence="1">Uncharacterized protein</fullName>
    </submittedName>
</protein>
<dbReference type="GeneID" id="34555984"/>
<dbReference type="Proteomes" id="UP000176998">
    <property type="component" value="Unassembled WGS sequence"/>
</dbReference>
<sequence>MYCLACCCTQVPQDTRGVDSVTIRLGLAASPCRRHPKKLPTYSPNLEVMYNMRPTTVYHVGTIKTHYCKHDSTPATSNLLEGGYPHNRCFLEDREMSNWPWRSGEGRNSRLLSLWAPAQSITESISHSSLIPIHPLLCRLVSGGPNRLLHSDAQDRSQPLE</sequence>
<gene>
    <name evidence="1" type="ORF">CORC01_02824</name>
</gene>
<comment type="caution">
    <text evidence="1">The sequence shown here is derived from an EMBL/GenBank/DDBJ whole genome shotgun (WGS) entry which is preliminary data.</text>
</comment>
<proteinExistence type="predicted"/>
<dbReference type="AlphaFoldDB" id="A0A1G4BKV5"/>
<evidence type="ECO:0000313" key="1">
    <source>
        <dbReference type="EMBL" id="OHF01946.1"/>
    </source>
</evidence>
<dbReference type="RefSeq" id="XP_022479088.1">
    <property type="nucleotide sequence ID" value="XM_022614474.1"/>
</dbReference>
<name>A0A1G4BKV5_9PEZI</name>
<organism evidence="1 2">
    <name type="scientific">Colletotrichum orchidophilum</name>
    <dbReference type="NCBI Taxonomy" id="1209926"/>
    <lineage>
        <taxon>Eukaryota</taxon>
        <taxon>Fungi</taxon>
        <taxon>Dikarya</taxon>
        <taxon>Ascomycota</taxon>
        <taxon>Pezizomycotina</taxon>
        <taxon>Sordariomycetes</taxon>
        <taxon>Hypocreomycetidae</taxon>
        <taxon>Glomerellales</taxon>
        <taxon>Glomerellaceae</taxon>
        <taxon>Colletotrichum</taxon>
    </lineage>
</organism>
<evidence type="ECO:0000313" key="2">
    <source>
        <dbReference type="Proteomes" id="UP000176998"/>
    </source>
</evidence>